<feature type="signal peptide" evidence="1">
    <location>
        <begin position="1"/>
        <end position="26"/>
    </location>
</feature>
<evidence type="ECO:0000313" key="2">
    <source>
        <dbReference type="EMBL" id="MBB5932288.1"/>
    </source>
</evidence>
<dbReference type="InterPro" id="IPR024079">
    <property type="entry name" value="MetalloPept_cat_dom_sf"/>
</dbReference>
<keyword evidence="1" id="KW-0732">Signal</keyword>
<evidence type="ECO:0000256" key="1">
    <source>
        <dbReference type="SAM" id="SignalP"/>
    </source>
</evidence>
<accession>A0A7W9Q285</accession>
<dbReference type="RefSeq" id="WP_184974429.1">
    <property type="nucleotide sequence ID" value="NZ_BAAAWF010000065.1"/>
</dbReference>
<name>A0A7W9Q285_9ACTN</name>
<evidence type="ECO:0000313" key="3">
    <source>
        <dbReference type="Proteomes" id="UP000585836"/>
    </source>
</evidence>
<comment type="caution">
    <text evidence="2">The sequence shown here is derived from an EMBL/GenBank/DDBJ whole genome shotgun (WGS) entry which is preliminary data.</text>
</comment>
<sequence length="239" mass="25701">MRAARLTLPAILAALLLAVAPGQASAATPVYSGTGWRAWTANGIYSLAPDGYTIVFADDTARTKLAPYFKTPANQVTTSVGVPITVTTALDDTPISSCPSRHAIVVHYLYRPTGKAGVSKALACHDTADDSAWGGHLLIDSEYWTSSNWFSTNATLNDIYRKNVVSHELGHIFGLDHPNYDRDKDGTVEDFECVVSDAGWLPVECAPNGGYRTSTGAGKFLTAYDLAGLKQLAANYWLR</sequence>
<organism evidence="2 3">
    <name type="scientific">Streptomyces echinatus</name>
    <dbReference type="NCBI Taxonomy" id="67293"/>
    <lineage>
        <taxon>Bacteria</taxon>
        <taxon>Bacillati</taxon>
        <taxon>Actinomycetota</taxon>
        <taxon>Actinomycetes</taxon>
        <taxon>Kitasatosporales</taxon>
        <taxon>Streptomycetaceae</taxon>
        <taxon>Streptomyces</taxon>
    </lineage>
</organism>
<dbReference type="Gene3D" id="3.40.390.10">
    <property type="entry name" value="Collagenase (Catalytic Domain)"/>
    <property type="match status" value="1"/>
</dbReference>
<dbReference type="EMBL" id="JACHJK010000024">
    <property type="protein sequence ID" value="MBB5932288.1"/>
    <property type="molecule type" value="Genomic_DNA"/>
</dbReference>
<feature type="chain" id="PRO_5031331523" description="Peptidase M10 metallopeptidase domain-containing protein" evidence="1">
    <location>
        <begin position="27"/>
        <end position="239"/>
    </location>
</feature>
<dbReference type="SUPFAM" id="SSF55486">
    <property type="entry name" value="Metalloproteases ('zincins'), catalytic domain"/>
    <property type="match status" value="1"/>
</dbReference>
<keyword evidence="3" id="KW-1185">Reference proteome</keyword>
<protein>
    <recommendedName>
        <fullName evidence="4">Peptidase M10 metallopeptidase domain-containing protein</fullName>
    </recommendedName>
</protein>
<dbReference type="AlphaFoldDB" id="A0A7W9Q285"/>
<evidence type="ECO:0008006" key="4">
    <source>
        <dbReference type="Google" id="ProtNLM"/>
    </source>
</evidence>
<gene>
    <name evidence="2" type="ORF">FHS34_007798</name>
</gene>
<reference evidence="2 3" key="1">
    <citation type="submission" date="2020-08" db="EMBL/GenBank/DDBJ databases">
        <title>Genomic Encyclopedia of Type Strains, Phase III (KMG-III): the genomes of soil and plant-associated and newly described type strains.</title>
        <authorList>
            <person name="Whitman W."/>
        </authorList>
    </citation>
    <scope>NUCLEOTIDE SEQUENCE [LARGE SCALE GENOMIC DNA]</scope>
    <source>
        <strain evidence="2 3">CECT 3313</strain>
    </source>
</reference>
<dbReference type="GO" id="GO:0008237">
    <property type="term" value="F:metallopeptidase activity"/>
    <property type="evidence" value="ECO:0007669"/>
    <property type="project" value="InterPro"/>
</dbReference>
<proteinExistence type="predicted"/>
<dbReference type="Proteomes" id="UP000585836">
    <property type="component" value="Unassembled WGS sequence"/>
</dbReference>